<dbReference type="Proteomes" id="UP000023430">
    <property type="component" value="Unassembled WGS sequence"/>
</dbReference>
<dbReference type="AlphaFoldDB" id="X7F6E3"/>
<gene>
    <name evidence="2" type="ORF">RISW2_06665</name>
</gene>
<organism evidence="2 3">
    <name type="scientific">Roseivivax isoporae LMG 25204</name>
    <dbReference type="NCBI Taxonomy" id="1449351"/>
    <lineage>
        <taxon>Bacteria</taxon>
        <taxon>Pseudomonadati</taxon>
        <taxon>Pseudomonadota</taxon>
        <taxon>Alphaproteobacteria</taxon>
        <taxon>Rhodobacterales</taxon>
        <taxon>Roseobacteraceae</taxon>
        <taxon>Roseivivax</taxon>
    </lineage>
</organism>
<dbReference type="InterPro" id="IPR038158">
    <property type="entry name" value="H-NOX_domain_sf"/>
</dbReference>
<dbReference type="PANTHER" id="PTHR45655">
    <property type="entry name" value="GUANYLATE CYCLASE SOLUBLE SUBUNIT BETA-2"/>
    <property type="match status" value="1"/>
</dbReference>
<proteinExistence type="predicted"/>
<evidence type="ECO:0000313" key="3">
    <source>
        <dbReference type="Proteomes" id="UP000023430"/>
    </source>
</evidence>
<accession>X7F6E3</accession>
<reference evidence="2 3" key="1">
    <citation type="submission" date="2014-01" db="EMBL/GenBank/DDBJ databases">
        <title>Roseivivax isoporae LMG 25204 Genome Sequencing.</title>
        <authorList>
            <person name="Lai Q."/>
            <person name="Li G."/>
            <person name="Shao Z."/>
        </authorList>
    </citation>
    <scope>NUCLEOTIDE SEQUENCE [LARGE SCALE GENOMIC DNA]</scope>
    <source>
        <strain evidence="2 3">LMG 25204</strain>
    </source>
</reference>
<comment type="caution">
    <text evidence="2">The sequence shown here is derived from an EMBL/GenBank/DDBJ whole genome shotgun (WGS) entry which is preliminary data.</text>
</comment>
<dbReference type="PANTHER" id="PTHR45655:SF13">
    <property type="entry name" value="SOLUBLE GUANYLATE CYCLASE GCY-32-RELATED"/>
    <property type="match status" value="1"/>
</dbReference>
<dbReference type="InterPro" id="IPR024096">
    <property type="entry name" value="NO_sig/Golgi_transp_ligand-bd"/>
</dbReference>
<dbReference type="eggNOG" id="ENOG5031SXI">
    <property type="taxonomic scope" value="Bacteria"/>
</dbReference>
<evidence type="ECO:0000259" key="1">
    <source>
        <dbReference type="Pfam" id="PF07700"/>
    </source>
</evidence>
<evidence type="ECO:0000313" key="2">
    <source>
        <dbReference type="EMBL" id="ETX28375.1"/>
    </source>
</evidence>
<feature type="domain" description="Heme NO-binding" evidence="1">
    <location>
        <begin position="3"/>
        <end position="155"/>
    </location>
</feature>
<dbReference type="SUPFAM" id="SSF111126">
    <property type="entry name" value="Ligand-binding domain in the NO signalling and Golgi transport"/>
    <property type="match status" value="1"/>
</dbReference>
<dbReference type="EMBL" id="JAME01000019">
    <property type="protein sequence ID" value="ETX28375.1"/>
    <property type="molecule type" value="Genomic_DNA"/>
</dbReference>
<keyword evidence="3" id="KW-1185">Reference proteome</keyword>
<dbReference type="Pfam" id="PF07700">
    <property type="entry name" value="HNOB"/>
    <property type="match status" value="1"/>
</dbReference>
<dbReference type="RefSeq" id="WP_043771885.1">
    <property type="nucleotide sequence ID" value="NZ_JAME01000019.1"/>
</dbReference>
<dbReference type="PATRIC" id="fig|1449351.3.peg.2622"/>
<sequence length="199" mass="22030">MLGLVNGVLLSFLLDTYGAWAPQEALRLAGLDDQEFEAMLPYDSDMTRRLRDAAARVLQKPPEAMLEDVGTYLVSHPNAQSIRRLLRFCGTDFLDFLHSLEELPDRVRLAVPDLDLPEIELHDGAGLVFRIEGGPDWPGFGHVLVGLLRAMADDYGALALLEHRALPDGSEEVTVHLVEADYAEGRSFVLGADRRRAVP</sequence>
<dbReference type="STRING" id="1449351.RISW2_06665"/>
<dbReference type="GO" id="GO:0020037">
    <property type="term" value="F:heme binding"/>
    <property type="evidence" value="ECO:0007669"/>
    <property type="project" value="InterPro"/>
</dbReference>
<name>X7F6E3_9RHOB</name>
<protein>
    <submittedName>
        <fullName evidence="2">Heme NO binding domain-containing protein</fullName>
    </submittedName>
</protein>
<dbReference type="InterPro" id="IPR011644">
    <property type="entry name" value="Heme_NO-bd"/>
</dbReference>
<dbReference type="OrthoDB" id="981203at2"/>
<dbReference type="Gene3D" id="3.90.1520.10">
    <property type="entry name" value="H-NOX domain"/>
    <property type="match status" value="1"/>
</dbReference>